<dbReference type="Gene3D" id="3.20.20.140">
    <property type="entry name" value="Metal-dependent hydrolases"/>
    <property type="match status" value="1"/>
</dbReference>
<organism evidence="1">
    <name type="scientific">marine sediment metagenome</name>
    <dbReference type="NCBI Taxonomy" id="412755"/>
    <lineage>
        <taxon>unclassified sequences</taxon>
        <taxon>metagenomes</taxon>
        <taxon>ecological metagenomes</taxon>
    </lineage>
</organism>
<sequence length="83" mass="9207">MIIDGHAHACGEYLTPDNIIRKLDSSGVDKVILVPGELDSKKTYSLPNIARLFPERNVVKIFNYLTKLVIKMTGAVNHITQGN</sequence>
<comment type="caution">
    <text evidence="1">The sequence shown here is derived from an EMBL/GenBank/DDBJ whole genome shotgun (WGS) entry which is preliminary data.</text>
</comment>
<evidence type="ECO:0000313" key="1">
    <source>
        <dbReference type="EMBL" id="KKK46684.1"/>
    </source>
</evidence>
<protein>
    <recommendedName>
        <fullName evidence="2">Amidohydrolase-related domain-containing protein</fullName>
    </recommendedName>
</protein>
<feature type="non-terminal residue" evidence="1">
    <location>
        <position position="83"/>
    </location>
</feature>
<name>A0A0F8XXG7_9ZZZZ</name>
<evidence type="ECO:0008006" key="2">
    <source>
        <dbReference type="Google" id="ProtNLM"/>
    </source>
</evidence>
<accession>A0A0F8XXG7</accession>
<reference evidence="1" key="1">
    <citation type="journal article" date="2015" name="Nature">
        <title>Complex archaea that bridge the gap between prokaryotes and eukaryotes.</title>
        <authorList>
            <person name="Spang A."/>
            <person name="Saw J.H."/>
            <person name="Jorgensen S.L."/>
            <person name="Zaremba-Niedzwiedzka K."/>
            <person name="Martijn J."/>
            <person name="Lind A.E."/>
            <person name="van Eijk R."/>
            <person name="Schleper C."/>
            <person name="Guy L."/>
            <person name="Ettema T.J."/>
        </authorList>
    </citation>
    <scope>NUCLEOTIDE SEQUENCE</scope>
</reference>
<proteinExistence type="predicted"/>
<dbReference type="EMBL" id="LAZR01069957">
    <property type="protein sequence ID" value="KKK46684.1"/>
    <property type="molecule type" value="Genomic_DNA"/>
</dbReference>
<dbReference type="AlphaFoldDB" id="A0A0F8XXG7"/>
<gene>
    <name evidence="1" type="ORF">LCGC14_3162790</name>
</gene>